<dbReference type="GO" id="GO:0005524">
    <property type="term" value="F:ATP binding"/>
    <property type="evidence" value="ECO:0007669"/>
    <property type="project" value="UniProtKB-KW"/>
</dbReference>
<dbReference type="GO" id="GO:0006265">
    <property type="term" value="P:DNA topological change"/>
    <property type="evidence" value="ECO:0007669"/>
    <property type="project" value="InterPro"/>
</dbReference>
<comment type="caution">
    <text evidence="20">The sequence shown here is derived from an EMBL/GenBank/DDBJ whole genome shotgun (WGS) entry which is preliminary data.</text>
</comment>
<reference evidence="20" key="1">
    <citation type="journal article" date="2020" name="mSystems">
        <title>Genome- and Community-Level Interaction Insights into Carbon Utilization and Element Cycling Functions of Hydrothermarchaeota in Hydrothermal Sediment.</title>
        <authorList>
            <person name="Zhou Z."/>
            <person name="Liu Y."/>
            <person name="Xu W."/>
            <person name="Pan J."/>
            <person name="Luo Z.H."/>
            <person name="Li M."/>
        </authorList>
    </citation>
    <scope>NUCLEOTIDE SEQUENCE [LARGE SCALE GENOMIC DNA]</scope>
    <source>
        <strain evidence="20">SpSt-648</strain>
    </source>
</reference>
<feature type="domain" description="Toprim" evidence="16">
    <location>
        <begin position="623"/>
        <end position="785"/>
    </location>
</feature>
<dbReference type="SMART" id="SM00382">
    <property type="entry name" value="AAA"/>
    <property type="match status" value="1"/>
</dbReference>
<dbReference type="InterPro" id="IPR027417">
    <property type="entry name" value="P-loop_NTPase"/>
</dbReference>
<evidence type="ECO:0000256" key="4">
    <source>
        <dbReference type="ARBA" id="ARBA00022723"/>
    </source>
</evidence>
<keyword evidence="20" id="KW-0378">Hydrolase</keyword>
<dbReference type="InterPro" id="IPR011545">
    <property type="entry name" value="DEAD/DEAH_box_helicase_dom"/>
</dbReference>
<dbReference type="PANTHER" id="PTHR43505:SF1">
    <property type="entry name" value="REVERSE GYRASE"/>
    <property type="match status" value="1"/>
</dbReference>
<dbReference type="AlphaFoldDB" id="A0A7C4JN28"/>
<evidence type="ECO:0000256" key="2">
    <source>
        <dbReference type="ARBA" id="ARBA00011245"/>
    </source>
</evidence>
<dbReference type="Pfam" id="PF00270">
    <property type="entry name" value="DEAD"/>
    <property type="match status" value="1"/>
</dbReference>
<dbReference type="InterPro" id="IPR014001">
    <property type="entry name" value="Helicase_ATP-bd"/>
</dbReference>
<keyword evidence="8 15" id="KW-0067">ATP-binding</keyword>
<comment type="subunit">
    <text evidence="2">Monomer.</text>
</comment>
<dbReference type="CDD" id="cd00186">
    <property type="entry name" value="TOP1Ac"/>
    <property type="match status" value="1"/>
</dbReference>
<keyword evidence="9 15" id="KW-0799">Topoisomerase</keyword>
<evidence type="ECO:0000256" key="6">
    <source>
        <dbReference type="ARBA" id="ARBA00022771"/>
    </source>
</evidence>
<organism evidence="20">
    <name type="scientific">Staphylothermus marinus</name>
    <dbReference type="NCBI Taxonomy" id="2280"/>
    <lineage>
        <taxon>Archaea</taxon>
        <taxon>Thermoproteota</taxon>
        <taxon>Thermoprotei</taxon>
        <taxon>Desulfurococcales</taxon>
        <taxon>Desulfurococcaceae</taxon>
        <taxon>Staphylothermus</taxon>
    </lineage>
</organism>
<proteinExistence type="inferred from homology"/>
<dbReference type="SUPFAM" id="SSF56712">
    <property type="entry name" value="Prokaryotic type I DNA topoisomerase"/>
    <property type="match status" value="1"/>
</dbReference>
<evidence type="ECO:0000256" key="3">
    <source>
        <dbReference type="ARBA" id="ARBA00022490"/>
    </source>
</evidence>
<dbReference type="PROSITE" id="PS51192">
    <property type="entry name" value="HELICASE_ATP_BIND_1"/>
    <property type="match status" value="1"/>
</dbReference>
<dbReference type="Gene3D" id="1.10.460.10">
    <property type="entry name" value="Topoisomerase I, domain 2"/>
    <property type="match status" value="1"/>
</dbReference>
<keyword evidence="11 15" id="KW-0413">Isomerase</keyword>
<evidence type="ECO:0000256" key="10">
    <source>
        <dbReference type="ARBA" id="ARBA00023125"/>
    </source>
</evidence>
<dbReference type="GO" id="GO:0016787">
    <property type="term" value="F:hydrolase activity"/>
    <property type="evidence" value="ECO:0007669"/>
    <property type="project" value="UniProtKB-KW"/>
</dbReference>
<evidence type="ECO:0000256" key="8">
    <source>
        <dbReference type="ARBA" id="ARBA00022840"/>
    </source>
</evidence>
<dbReference type="InterPro" id="IPR013497">
    <property type="entry name" value="Topo_IA_cen"/>
</dbReference>
<evidence type="ECO:0000256" key="11">
    <source>
        <dbReference type="ARBA" id="ARBA00023235"/>
    </source>
</evidence>
<evidence type="ECO:0000256" key="7">
    <source>
        <dbReference type="ARBA" id="ARBA00022833"/>
    </source>
</evidence>
<evidence type="ECO:0000256" key="5">
    <source>
        <dbReference type="ARBA" id="ARBA00022741"/>
    </source>
</evidence>
<dbReference type="PROSITE" id="PS52036">
    <property type="entry name" value="ZF_RG_N"/>
    <property type="match status" value="1"/>
</dbReference>
<comment type="similarity">
    <text evidence="12">In the N-terminal section; belongs to the DEAD box helicase family. DDVD subfamily.</text>
</comment>
<dbReference type="Gene3D" id="2.60.510.20">
    <property type="match status" value="1"/>
</dbReference>
<dbReference type="InterPro" id="IPR013824">
    <property type="entry name" value="Topo_IA_cen_sub1"/>
</dbReference>
<dbReference type="NCBIfam" id="TIGR01054">
    <property type="entry name" value="rgy"/>
    <property type="match status" value="1"/>
</dbReference>
<comment type="catalytic activity">
    <reaction evidence="13 15">
        <text>ATP + H2O = ADP + phosphate + H(+)</text>
        <dbReference type="Rhea" id="RHEA:13065"/>
        <dbReference type="ChEBI" id="CHEBI:15377"/>
        <dbReference type="ChEBI" id="CHEBI:15378"/>
        <dbReference type="ChEBI" id="CHEBI:30616"/>
        <dbReference type="ChEBI" id="CHEBI:43474"/>
        <dbReference type="ChEBI" id="CHEBI:456216"/>
    </reaction>
</comment>
<dbReference type="GO" id="GO:0003677">
    <property type="term" value="F:DNA binding"/>
    <property type="evidence" value="ECO:0007669"/>
    <property type="project" value="UniProtKB-KW"/>
</dbReference>
<dbReference type="InterPro" id="IPR023405">
    <property type="entry name" value="Topo_IA_core_domain"/>
</dbReference>
<evidence type="ECO:0000256" key="15">
    <source>
        <dbReference type="RuleBase" id="RU004026"/>
    </source>
</evidence>
<evidence type="ECO:0000256" key="9">
    <source>
        <dbReference type="ARBA" id="ARBA00023029"/>
    </source>
</evidence>
<dbReference type="InterPro" id="IPR005736">
    <property type="entry name" value="Reverse_gyrase"/>
</dbReference>
<comment type="function">
    <text evidence="15">Modifies the topological state of DNA by introducing positive supercoils in an ATP-dependent process, increasing the linking number in steps of +1. Binds to single-stranded DNA, transiently cleaves and then rejoins the ends, introducing a positive supercoil in the process. The scissile phosphodiester is attacked by the catalytic tyrosine of the enzyme, resulting in the formation of a DNA-(5'-phosphotyrosyl)-enzyme intermediate. Involved in rewinding DNA strands in regions of the chromosome that have opened up to allow replication, transcription, DNA repair and/or for DNA protection.</text>
</comment>
<feature type="domain" description="RG N-terminal-type" evidence="18">
    <location>
        <begin position="12"/>
        <end position="53"/>
    </location>
</feature>
<dbReference type="Pfam" id="PF01131">
    <property type="entry name" value="Topoisom_bac"/>
    <property type="match status" value="1"/>
</dbReference>
<dbReference type="PROSITE" id="PS52039">
    <property type="entry name" value="TOPO_IA_2"/>
    <property type="match status" value="1"/>
</dbReference>
<evidence type="ECO:0000256" key="13">
    <source>
        <dbReference type="ARBA" id="ARBA00049360"/>
    </source>
</evidence>
<dbReference type="InterPro" id="IPR003602">
    <property type="entry name" value="Topo_IA_DNA-bd_dom"/>
</dbReference>
<dbReference type="InterPro" id="IPR013826">
    <property type="entry name" value="Topo_IA_cen_sub3"/>
</dbReference>
<dbReference type="InterPro" id="IPR040569">
    <property type="entry name" value="Znf_Rg"/>
</dbReference>
<feature type="domain" description="Topo IA-type catalytic" evidence="19">
    <location>
        <begin position="801"/>
        <end position="1206"/>
    </location>
</feature>
<accession>A0A7C4JN28</accession>
<keyword evidence="4 15" id="KW-0479">Metal-binding</keyword>
<dbReference type="PROSITE" id="PS50880">
    <property type="entry name" value="TOPRIM"/>
    <property type="match status" value="1"/>
</dbReference>
<keyword evidence="3" id="KW-0963">Cytoplasm</keyword>
<dbReference type="SMART" id="SM00436">
    <property type="entry name" value="TOP1Bc"/>
    <property type="match status" value="1"/>
</dbReference>
<protein>
    <recommendedName>
        <fullName evidence="15">Reverse gyrase</fullName>
    </recommendedName>
</protein>
<evidence type="ECO:0000259" key="16">
    <source>
        <dbReference type="PROSITE" id="PS50880"/>
    </source>
</evidence>
<dbReference type="GO" id="GO:0008270">
    <property type="term" value="F:zinc ion binding"/>
    <property type="evidence" value="ECO:0007669"/>
    <property type="project" value="UniProtKB-KW"/>
</dbReference>
<evidence type="ECO:0000313" key="20">
    <source>
        <dbReference type="EMBL" id="HGQ74443.1"/>
    </source>
</evidence>
<evidence type="ECO:0000259" key="18">
    <source>
        <dbReference type="PROSITE" id="PS52036"/>
    </source>
</evidence>
<evidence type="ECO:0000259" key="17">
    <source>
        <dbReference type="PROSITE" id="PS51192"/>
    </source>
</evidence>
<keyword evidence="7 15" id="KW-0862">Zinc</keyword>
<dbReference type="EMBL" id="DTBP01000045">
    <property type="protein sequence ID" value="HGQ74443.1"/>
    <property type="molecule type" value="Genomic_DNA"/>
</dbReference>
<dbReference type="PROSITE" id="PS52037">
    <property type="entry name" value="ZF_RG_C"/>
    <property type="match status" value="1"/>
</dbReference>
<gene>
    <name evidence="20" type="primary">rgy</name>
    <name evidence="20" type="ORF">ENU20_05145</name>
</gene>
<dbReference type="SMART" id="SM00493">
    <property type="entry name" value="TOPRIM"/>
    <property type="match status" value="1"/>
</dbReference>
<dbReference type="GO" id="GO:0005737">
    <property type="term" value="C:cytoplasm"/>
    <property type="evidence" value="ECO:0007669"/>
    <property type="project" value="UniProtKB-SubCell"/>
</dbReference>
<dbReference type="Gene3D" id="3.40.50.300">
    <property type="entry name" value="P-loop containing nucleotide triphosphate hydrolases"/>
    <property type="match status" value="2"/>
</dbReference>
<dbReference type="InterPro" id="IPR003593">
    <property type="entry name" value="AAA+_ATPase"/>
</dbReference>
<dbReference type="Gene3D" id="1.10.290.10">
    <property type="entry name" value="Topoisomerase I, domain 4"/>
    <property type="match status" value="1"/>
</dbReference>
<dbReference type="SMART" id="SM00437">
    <property type="entry name" value="TOP1Ac"/>
    <property type="match status" value="1"/>
</dbReference>
<name>A0A7C4JN28_STAMA</name>
<dbReference type="PANTHER" id="PTHR43505">
    <property type="entry name" value="REVERSE GYRASE"/>
    <property type="match status" value="1"/>
</dbReference>
<evidence type="ECO:0000256" key="12">
    <source>
        <dbReference type="ARBA" id="ARBA00043976"/>
    </source>
</evidence>
<dbReference type="Gene3D" id="3.40.50.140">
    <property type="match status" value="1"/>
</dbReference>
<dbReference type="InterPro" id="IPR006171">
    <property type="entry name" value="TOPRIM_dom"/>
</dbReference>
<evidence type="ECO:0000259" key="19">
    <source>
        <dbReference type="PROSITE" id="PS52039"/>
    </source>
</evidence>
<evidence type="ECO:0000256" key="14">
    <source>
        <dbReference type="PROSITE-ProRule" id="PRU01380"/>
    </source>
</evidence>
<keyword evidence="5 15" id="KW-0547">Nucleotide-binding</keyword>
<feature type="domain" description="Helicase ATP-binding" evidence="17">
    <location>
        <begin position="86"/>
        <end position="308"/>
    </location>
</feature>
<comment type="subcellular location">
    <subcellularLocation>
        <location evidence="1">Cytoplasm</location>
    </subcellularLocation>
</comment>
<dbReference type="InterPro" id="IPR003601">
    <property type="entry name" value="Topo_IA_2"/>
</dbReference>
<keyword evidence="10 15" id="KW-0238">DNA-binding</keyword>
<keyword evidence="6 14" id="KW-0863">Zinc-finger</keyword>
<dbReference type="PRINTS" id="PR00417">
    <property type="entry name" value="PRTPISMRASEI"/>
</dbReference>
<dbReference type="GO" id="GO:0160097">
    <property type="term" value="F:reverse gyrase activity"/>
    <property type="evidence" value="ECO:0007669"/>
    <property type="project" value="UniProtKB-ARBA"/>
</dbReference>
<dbReference type="SUPFAM" id="SSF52540">
    <property type="entry name" value="P-loop containing nucleoside triphosphate hydrolases"/>
    <property type="match status" value="2"/>
</dbReference>
<dbReference type="Pfam" id="PF01751">
    <property type="entry name" value="Toprim"/>
    <property type="match status" value="1"/>
</dbReference>
<dbReference type="SMART" id="SM00487">
    <property type="entry name" value="DEXDc"/>
    <property type="match status" value="1"/>
</dbReference>
<evidence type="ECO:0000256" key="1">
    <source>
        <dbReference type="ARBA" id="ARBA00004496"/>
    </source>
</evidence>
<sequence>MVLIQGGLEMLRETNPIYTNICPYCSREASAREIEEYGSCSECVTGMERNNTLILHKLNKMEEDEFRRFFKETTGCEIWGLQKNWIKRLLSGENVVLIAPTGMGKTTLLLTYSLYQALKYGWKTIYIAPTTSLLQQVYDKLRELNSRVNGRARIVIYHSKLPSKTKLEIQENVLKGNYDILLVTSNYVLRKLPREAYEKTNLVIIDDVDSMLKTNRSVEKTLNLIGYDREIIDMVREKMKLIWRILVAKTLDNREEYIENTMRILEIEKRINNMLSNRKRRQVAIASATGRVRGEYGAVLRELLKTDISNITLYCRNVTDTYAYMEKLDDVIDKIVEIGSGGLILVSSKHPFREELEEKLEVVKKKLIMRNLVVEEAKPRTINQLLMGKVDVIIGSANYYGLCVRGIDSPKHIKYIVFLGTPIHSIRINSYLASVKNMLRTLIMLKEEGYGEFREELGEIRKTILKLTPGEAKLLNSLLRGKIDPESISNGRLRETYYRISECYNKLLETLKKIVNEKKVLEMGTVTFIERNGDVYALIPDTYTYIQATGRTSRLMNRSFTHGLSIILEYEKLRNLVSSLELRLSLISGETTIRDIETIDMGLEKKLIEESRRGMGEELKYRSILVVVESPTKARTIAGFFGKPIRRRIGNLNVYEAFHYRDGEIIHLNLVATRGHLYDLTTNPNTQHYGINIHGNTVQPIYETIKKCRVCGYQFTHGSSCTRCGSVFIKDSIEVINVLRKLSSEVDEVYIATDPDIEGEKIAYDVYLSIKGVNSRVYRAKLHEITMREFLNSIESRETINENLVVAEIYRRILDRLIGFSLSKKLQYEFNDRNMGAGRVQTPVLKWIIERAREYSNNRVILAVYRLEKHPDITYRHTIPLGSGGEELFDNMEAVFKLRKRQVITIKPKPPYTTDQLLHDASKLGYNVSTIMRIAQELFESGLITYHRTNNTYVSNTGLTIAEKYLENKGLKTYYKPNHWGEKGGHEAIRPVYPLDRDDLEKAINEGLINTPIPLTKNHYRIYSLIFNRFITSQMKPYRIVQQEYDIYVDNKHVGVIVIDTNIVENGFNIIEKKKIVRELDNVTEFRDKLKLVFKIKTSLKPLYREGDVVHRMRIECIGRPSTYSKIIESIIRHGYVIRSRRRNYLVPTSKGLKTLDYLERNYSDLISVEITRRLENSIDKLANGEESIYNLVLNTIDLLNRYNLVTETPVTTSIVSQHL</sequence>